<accession>A0ABW1J931</accession>
<protein>
    <submittedName>
        <fullName evidence="1">Uncharacterized protein</fullName>
    </submittedName>
</protein>
<gene>
    <name evidence="1" type="ORF">ACFQDO_01480</name>
</gene>
<sequence length="158" mass="17174">MRTRLAADETLRLSPGRRAWRVGVLGGLSLLFLAGSVVGQDDWWPFGPWRMFATSSAPSGSVIAFAVQVRTESDPAWHDVGLSPSSIGLNRAEVEGRSGQIEAHPAMLGTLAASHARLRPHDEPWSAVRLLRRETVLADRVPTGEVRETEIAVWQAGS</sequence>
<organism evidence="1 2">
    <name type="scientific">Angustibacter luteus</name>
    <dbReference type="NCBI Taxonomy" id="658456"/>
    <lineage>
        <taxon>Bacteria</taxon>
        <taxon>Bacillati</taxon>
        <taxon>Actinomycetota</taxon>
        <taxon>Actinomycetes</taxon>
        <taxon>Kineosporiales</taxon>
        <taxon>Kineosporiaceae</taxon>
    </lineage>
</organism>
<dbReference type="Proteomes" id="UP001596189">
    <property type="component" value="Unassembled WGS sequence"/>
</dbReference>
<evidence type="ECO:0000313" key="2">
    <source>
        <dbReference type="Proteomes" id="UP001596189"/>
    </source>
</evidence>
<reference evidence="2" key="1">
    <citation type="journal article" date="2019" name="Int. J. Syst. Evol. Microbiol.">
        <title>The Global Catalogue of Microorganisms (GCM) 10K type strain sequencing project: providing services to taxonomists for standard genome sequencing and annotation.</title>
        <authorList>
            <consortium name="The Broad Institute Genomics Platform"/>
            <consortium name="The Broad Institute Genome Sequencing Center for Infectious Disease"/>
            <person name="Wu L."/>
            <person name="Ma J."/>
        </authorList>
    </citation>
    <scope>NUCLEOTIDE SEQUENCE [LARGE SCALE GENOMIC DNA]</scope>
    <source>
        <strain evidence="2">KACC 14249</strain>
    </source>
</reference>
<keyword evidence="2" id="KW-1185">Reference proteome</keyword>
<dbReference type="EMBL" id="JBHSRD010000002">
    <property type="protein sequence ID" value="MFC6005786.1"/>
    <property type="molecule type" value="Genomic_DNA"/>
</dbReference>
<evidence type="ECO:0000313" key="1">
    <source>
        <dbReference type="EMBL" id="MFC6005786.1"/>
    </source>
</evidence>
<name>A0ABW1J931_9ACTN</name>
<dbReference type="RefSeq" id="WP_345716663.1">
    <property type="nucleotide sequence ID" value="NZ_BAABFP010000005.1"/>
</dbReference>
<proteinExistence type="predicted"/>
<comment type="caution">
    <text evidence="1">The sequence shown here is derived from an EMBL/GenBank/DDBJ whole genome shotgun (WGS) entry which is preliminary data.</text>
</comment>